<dbReference type="InterPro" id="IPR036058">
    <property type="entry name" value="Kazal_dom_sf"/>
</dbReference>
<dbReference type="Pfam" id="PF07648">
    <property type="entry name" value="Kazal_2"/>
    <property type="match status" value="2"/>
</dbReference>
<feature type="domain" description="Kazal-like" evidence="2">
    <location>
        <begin position="81"/>
        <end position="106"/>
    </location>
</feature>
<accession>A0AAE1DD20</accession>
<dbReference type="Proteomes" id="UP001283361">
    <property type="component" value="Unassembled WGS sequence"/>
</dbReference>
<keyword evidence="4" id="KW-1185">Reference proteome</keyword>
<evidence type="ECO:0000259" key="2">
    <source>
        <dbReference type="Pfam" id="PF07648"/>
    </source>
</evidence>
<dbReference type="Gene3D" id="3.30.60.30">
    <property type="match status" value="1"/>
</dbReference>
<comment type="caution">
    <text evidence="3">The sequence shown here is derived from an EMBL/GenBank/DDBJ whole genome shotgun (WGS) entry which is preliminary data.</text>
</comment>
<organism evidence="3 4">
    <name type="scientific">Elysia crispata</name>
    <name type="common">lettuce slug</name>
    <dbReference type="NCBI Taxonomy" id="231223"/>
    <lineage>
        <taxon>Eukaryota</taxon>
        <taxon>Metazoa</taxon>
        <taxon>Spiralia</taxon>
        <taxon>Lophotrochozoa</taxon>
        <taxon>Mollusca</taxon>
        <taxon>Gastropoda</taxon>
        <taxon>Heterobranchia</taxon>
        <taxon>Euthyneura</taxon>
        <taxon>Panpulmonata</taxon>
        <taxon>Sacoglossa</taxon>
        <taxon>Placobranchoidea</taxon>
        <taxon>Plakobranchidae</taxon>
        <taxon>Elysia</taxon>
    </lineage>
</organism>
<feature type="signal peptide" evidence="1">
    <location>
        <begin position="1"/>
        <end position="18"/>
    </location>
</feature>
<dbReference type="SUPFAM" id="SSF100895">
    <property type="entry name" value="Kazal-type serine protease inhibitors"/>
    <property type="match status" value="1"/>
</dbReference>
<protein>
    <recommendedName>
        <fullName evidence="2">Kazal-like domain-containing protein</fullName>
    </recommendedName>
</protein>
<proteinExistence type="predicted"/>
<dbReference type="EMBL" id="JAWDGP010004263">
    <property type="protein sequence ID" value="KAK3766036.1"/>
    <property type="molecule type" value="Genomic_DNA"/>
</dbReference>
<sequence>MGTIVFLLICCGICFTLACDPNARPVCSGSNGQICATFHKTFHDSCAMEAELSRLAQEGFHFKNSHNGDCCPLYVPAVLRSVCASDGKRYSNESSMDIAACRNRDYLTMVAPNTCSGHYFYR</sequence>
<evidence type="ECO:0000256" key="1">
    <source>
        <dbReference type="SAM" id="SignalP"/>
    </source>
</evidence>
<dbReference type="AlphaFoldDB" id="A0AAE1DD20"/>
<dbReference type="InterPro" id="IPR002350">
    <property type="entry name" value="Kazal_dom"/>
</dbReference>
<keyword evidence="1" id="KW-0732">Signal</keyword>
<feature type="domain" description="Kazal-like" evidence="2">
    <location>
        <begin position="24"/>
        <end position="70"/>
    </location>
</feature>
<evidence type="ECO:0000313" key="4">
    <source>
        <dbReference type="Proteomes" id="UP001283361"/>
    </source>
</evidence>
<name>A0AAE1DD20_9GAST</name>
<gene>
    <name evidence="3" type="ORF">RRG08_002277</name>
</gene>
<reference evidence="3" key="1">
    <citation type="journal article" date="2023" name="G3 (Bethesda)">
        <title>A reference genome for the long-term kleptoplast-retaining sea slug Elysia crispata morphotype clarki.</title>
        <authorList>
            <person name="Eastman K.E."/>
            <person name="Pendleton A.L."/>
            <person name="Shaikh M.A."/>
            <person name="Suttiyut T."/>
            <person name="Ogas R."/>
            <person name="Tomko P."/>
            <person name="Gavelis G."/>
            <person name="Widhalm J.R."/>
            <person name="Wisecaver J.H."/>
        </authorList>
    </citation>
    <scope>NUCLEOTIDE SEQUENCE</scope>
    <source>
        <strain evidence="3">ECLA1</strain>
    </source>
</reference>
<evidence type="ECO:0000313" key="3">
    <source>
        <dbReference type="EMBL" id="KAK3766036.1"/>
    </source>
</evidence>
<feature type="chain" id="PRO_5042070079" description="Kazal-like domain-containing protein" evidence="1">
    <location>
        <begin position="19"/>
        <end position="122"/>
    </location>
</feature>